<dbReference type="InterPro" id="IPR029062">
    <property type="entry name" value="Class_I_gatase-like"/>
</dbReference>
<dbReference type="InterPro" id="IPR050325">
    <property type="entry name" value="Prot/Nucl_acid_deglycase"/>
</dbReference>
<dbReference type="GO" id="GO:0006979">
    <property type="term" value="P:response to oxidative stress"/>
    <property type="evidence" value="ECO:0007669"/>
    <property type="project" value="TreeGrafter"/>
</dbReference>
<dbReference type="OrthoDB" id="408933at2759"/>
<comment type="caution">
    <text evidence="6">The sequence shown here is derived from an EMBL/GenBank/DDBJ whole genome shotgun (WGS) entry which is preliminary data.</text>
</comment>
<dbReference type="GO" id="GO:0003735">
    <property type="term" value="F:structural constituent of ribosome"/>
    <property type="evidence" value="ECO:0007669"/>
    <property type="project" value="InterPro"/>
</dbReference>
<comment type="subcellular location">
    <subcellularLocation>
        <location evidence="1">Cytoplasm</location>
    </subcellularLocation>
</comment>
<dbReference type="GO" id="GO:0046295">
    <property type="term" value="P:glycolate biosynthetic process"/>
    <property type="evidence" value="ECO:0007669"/>
    <property type="project" value="UniProtKB-ARBA"/>
</dbReference>
<dbReference type="Pfam" id="PF01965">
    <property type="entry name" value="DJ-1_PfpI"/>
    <property type="match status" value="1"/>
</dbReference>
<keyword evidence="3" id="KW-0963">Cytoplasm</keyword>
<dbReference type="NCBIfam" id="TIGR01383">
    <property type="entry name" value="not_thiJ"/>
    <property type="match status" value="1"/>
</dbReference>
<protein>
    <recommendedName>
        <fullName evidence="2">D-lactate dehydratase</fullName>
        <ecNumber evidence="2">4.2.1.130</ecNumber>
    </recommendedName>
</protein>
<dbReference type="EC" id="4.2.1.130" evidence="2"/>
<dbReference type="GO" id="GO:0005634">
    <property type="term" value="C:nucleus"/>
    <property type="evidence" value="ECO:0007669"/>
    <property type="project" value="TreeGrafter"/>
</dbReference>
<dbReference type="InterPro" id="IPR006287">
    <property type="entry name" value="DJ-1"/>
</dbReference>
<comment type="catalytic activity">
    <reaction evidence="4">
        <text>methylglyoxal + H2O = (R)-lactate + H(+)</text>
        <dbReference type="Rhea" id="RHEA:27754"/>
        <dbReference type="ChEBI" id="CHEBI:15377"/>
        <dbReference type="ChEBI" id="CHEBI:15378"/>
        <dbReference type="ChEBI" id="CHEBI:16004"/>
        <dbReference type="ChEBI" id="CHEBI:17158"/>
        <dbReference type="EC" id="4.2.1.130"/>
    </reaction>
</comment>
<dbReference type="PANTHER" id="PTHR48094:SF12">
    <property type="entry name" value="PARKINSON DISEASE PROTEIN 7 HOMOLOG"/>
    <property type="match status" value="1"/>
</dbReference>
<sequence length="367" mass="40365">MKSVLQSTRGVRSLNSTNFPAPWPFVKKGAFGQRKIGPMNYEKFKVPGQNREFPELSPKFQKLNPKELHRYTGVQPDGYHDEKTGEFVPVKEMRSQLVVPNLDGFKLRPYVSYRTDVQIEKRRVAYEKKVLEKGSERLADLHTVEDERWPPPRMTPETLFELQYGSSSNFAHQLTSLIARMAAKRALIIMAPKGAEEMEVIITGDVLERGGIHVDYAGLAGAEPVECARKARIVPSIAFDEAKNKEYDIVILPGGQPGSTALAETPKVGDLLKKQAAAGKLIGAICAAPIALLSHGIKAEVLTSHPCVKDQLVEGGYTYSEDRVVVSGKVVTSRGPGTAFEFALKIVELLEGAEKADSLIGPMLLKI</sequence>
<dbReference type="AlphaFoldDB" id="A0A2G5VDI8"/>
<dbReference type="Gene3D" id="3.40.50.880">
    <property type="match status" value="1"/>
</dbReference>
<keyword evidence="7" id="KW-1185">Reference proteome</keyword>
<evidence type="ECO:0000256" key="2">
    <source>
        <dbReference type="ARBA" id="ARBA00013134"/>
    </source>
</evidence>
<evidence type="ECO:0000256" key="3">
    <source>
        <dbReference type="ARBA" id="ARBA00022490"/>
    </source>
</evidence>
<dbReference type="GO" id="GO:1903189">
    <property type="term" value="P:glyoxal metabolic process"/>
    <property type="evidence" value="ECO:0007669"/>
    <property type="project" value="UniProtKB-ARBA"/>
</dbReference>
<dbReference type="InterPro" id="IPR002818">
    <property type="entry name" value="DJ-1/PfpI"/>
</dbReference>
<proteinExistence type="predicted"/>
<evidence type="ECO:0000313" key="7">
    <source>
        <dbReference type="Proteomes" id="UP000230233"/>
    </source>
</evidence>
<dbReference type="FunFam" id="3.40.50.880:FF:000022">
    <property type="entry name" value="protein deglycase DJ-1"/>
    <property type="match status" value="1"/>
</dbReference>
<name>A0A2G5VDI8_9PELO</name>
<dbReference type="GO" id="GO:1902176">
    <property type="term" value="P:negative regulation of oxidative stress-induced intrinsic apoptotic signaling pathway"/>
    <property type="evidence" value="ECO:0007669"/>
    <property type="project" value="UniProtKB-ARBA"/>
</dbReference>
<dbReference type="GO" id="GO:0005762">
    <property type="term" value="C:mitochondrial large ribosomal subunit"/>
    <property type="evidence" value="ECO:0007669"/>
    <property type="project" value="InterPro"/>
</dbReference>
<organism evidence="6 7">
    <name type="scientific">Caenorhabditis nigoni</name>
    <dbReference type="NCBI Taxonomy" id="1611254"/>
    <lineage>
        <taxon>Eukaryota</taxon>
        <taxon>Metazoa</taxon>
        <taxon>Ecdysozoa</taxon>
        <taxon>Nematoda</taxon>
        <taxon>Chromadorea</taxon>
        <taxon>Rhabditida</taxon>
        <taxon>Rhabditina</taxon>
        <taxon>Rhabditomorpha</taxon>
        <taxon>Rhabditoidea</taxon>
        <taxon>Rhabditidae</taxon>
        <taxon>Peloderinae</taxon>
        <taxon>Caenorhabditis</taxon>
    </lineage>
</organism>
<accession>A0A2G5VDI8</accession>
<reference evidence="7" key="1">
    <citation type="submission" date="2017-10" db="EMBL/GenBank/DDBJ databases">
        <title>Rapid genome shrinkage in a self-fertile nematode reveals novel sperm competition proteins.</title>
        <authorList>
            <person name="Yin D."/>
            <person name="Schwarz E.M."/>
            <person name="Thomas C.G."/>
            <person name="Felde R.L."/>
            <person name="Korf I.F."/>
            <person name="Cutter A.D."/>
            <person name="Schartner C.M."/>
            <person name="Ralston E.J."/>
            <person name="Meyer B.J."/>
            <person name="Haag E.S."/>
        </authorList>
    </citation>
    <scope>NUCLEOTIDE SEQUENCE [LARGE SCALE GENOMIC DNA]</scope>
    <source>
        <strain evidence="7">JU1422</strain>
    </source>
</reference>
<dbReference type="GO" id="GO:0036471">
    <property type="term" value="P:cellular response to glyoxal"/>
    <property type="evidence" value="ECO:0007669"/>
    <property type="project" value="UniProtKB-ARBA"/>
</dbReference>
<evidence type="ECO:0000259" key="5">
    <source>
        <dbReference type="Pfam" id="PF01965"/>
    </source>
</evidence>
<dbReference type="STRING" id="1611254.A0A2G5VDI8"/>
<feature type="domain" description="DJ-1/PfpI" evidence="5">
    <location>
        <begin position="184"/>
        <end position="348"/>
    </location>
</feature>
<dbReference type="CDD" id="cd03135">
    <property type="entry name" value="GATase1_DJ-1"/>
    <property type="match status" value="1"/>
</dbReference>
<dbReference type="InterPro" id="IPR019189">
    <property type="entry name" value="Ribosomal_mL41"/>
</dbReference>
<dbReference type="Pfam" id="PF09809">
    <property type="entry name" value="MRP-L27"/>
    <property type="match status" value="1"/>
</dbReference>
<evidence type="ECO:0000313" key="6">
    <source>
        <dbReference type="EMBL" id="PIC49787.1"/>
    </source>
</evidence>
<dbReference type="GO" id="GO:0019172">
    <property type="term" value="F:glyoxalase III activity"/>
    <property type="evidence" value="ECO:0007669"/>
    <property type="project" value="UniProtKB-EC"/>
</dbReference>
<evidence type="ECO:0000256" key="4">
    <source>
        <dbReference type="ARBA" id="ARBA00048082"/>
    </source>
</evidence>
<dbReference type="Proteomes" id="UP000230233">
    <property type="component" value="Chromosome II"/>
</dbReference>
<dbReference type="EMBL" id="PDUG01000002">
    <property type="protein sequence ID" value="PIC49787.1"/>
    <property type="molecule type" value="Genomic_DNA"/>
</dbReference>
<gene>
    <name evidence="6" type="primary">Cni-mrpl-41</name>
    <name evidence="6" type="synonym">Cnig_chr_II.g8278</name>
    <name evidence="6" type="ORF">B9Z55_008278</name>
</gene>
<dbReference type="PANTHER" id="PTHR48094">
    <property type="entry name" value="PROTEIN/NUCLEIC ACID DEGLYCASE DJ-1-RELATED"/>
    <property type="match status" value="1"/>
</dbReference>
<dbReference type="SUPFAM" id="SSF52317">
    <property type="entry name" value="Class I glutamine amidotransferase-like"/>
    <property type="match status" value="1"/>
</dbReference>
<evidence type="ECO:0000256" key="1">
    <source>
        <dbReference type="ARBA" id="ARBA00004496"/>
    </source>
</evidence>